<dbReference type="SUPFAM" id="SSF52047">
    <property type="entry name" value="RNI-like"/>
    <property type="match status" value="1"/>
</dbReference>
<dbReference type="Gramene" id="KQJ95505">
    <property type="protein sequence ID" value="KQJ95505"/>
    <property type="gene ID" value="BRADI_3g17567v3"/>
</dbReference>
<dbReference type="InterPro" id="IPR001611">
    <property type="entry name" value="Leu-rich_rpt"/>
</dbReference>
<evidence type="ECO:0000256" key="17">
    <source>
        <dbReference type="ARBA" id="ARBA00023170"/>
    </source>
</evidence>
<dbReference type="GO" id="GO:0005524">
    <property type="term" value="F:ATP binding"/>
    <property type="evidence" value="ECO:0007669"/>
    <property type="project" value="UniProtKB-UniRule"/>
</dbReference>
<keyword evidence="14 21" id="KW-0067">ATP-binding</keyword>
<comment type="subcellular location">
    <subcellularLocation>
        <location evidence="1">Cell membrane</location>
        <topology evidence="1">Single-pass membrane protein</topology>
    </subcellularLocation>
</comment>
<dbReference type="InterPro" id="IPR011009">
    <property type="entry name" value="Kinase-like_dom_sf"/>
</dbReference>
<dbReference type="GO" id="GO:0004672">
    <property type="term" value="F:protein kinase activity"/>
    <property type="evidence" value="ECO:0000318"/>
    <property type="project" value="GO_Central"/>
</dbReference>
<proteinExistence type="inferred from homology"/>
<reference evidence="25" key="2">
    <citation type="submission" date="2017-06" db="EMBL/GenBank/DDBJ databases">
        <title>WGS assembly of Brachypodium distachyon.</title>
        <authorList>
            <consortium name="The International Brachypodium Initiative"/>
            <person name="Lucas S."/>
            <person name="Harmon-Smith M."/>
            <person name="Lail K."/>
            <person name="Tice H."/>
            <person name="Grimwood J."/>
            <person name="Bruce D."/>
            <person name="Barry K."/>
            <person name="Shu S."/>
            <person name="Lindquist E."/>
            <person name="Wang M."/>
            <person name="Pitluck S."/>
            <person name="Vogel J.P."/>
            <person name="Garvin D.F."/>
            <person name="Mockler T.C."/>
            <person name="Schmutz J."/>
            <person name="Rokhsar D."/>
            <person name="Bevan M.W."/>
        </authorList>
    </citation>
    <scope>NUCLEOTIDE SEQUENCE</scope>
    <source>
        <strain evidence="25">Bd21</strain>
    </source>
</reference>
<dbReference type="PANTHER" id="PTHR48056">
    <property type="entry name" value="LRR RECEPTOR-LIKE SERINE/THREONINE-PROTEIN KINASE-RELATED"/>
    <property type="match status" value="1"/>
</dbReference>
<evidence type="ECO:0000256" key="15">
    <source>
        <dbReference type="ARBA" id="ARBA00022989"/>
    </source>
</evidence>
<evidence type="ECO:0000256" key="6">
    <source>
        <dbReference type="ARBA" id="ARBA00022553"/>
    </source>
</evidence>
<evidence type="ECO:0000256" key="10">
    <source>
        <dbReference type="ARBA" id="ARBA00022729"/>
    </source>
</evidence>
<keyword evidence="7" id="KW-0433">Leucine-rich repeat</keyword>
<name>I1I1T1_BRADI</name>
<dbReference type="OrthoDB" id="676979at2759"/>
<dbReference type="InterPro" id="IPR017441">
    <property type="entry name" value="Protein_kinase_ATP_BS"/>
</dbReference>
<evidence type="ECO:0000256" key="19">
    <source>
        <dbReference type="ARBA" id="ARBA00047899"/>
    </source>
</evidence>
<evidence type="ECO:0000256" key="20">
    <source>
        <dbReference type="ARBA" id="ARBA00048679"/>
    </source>
</evidence>
<dbReference type="InterPro" id="IPR003591">
    <property type="entry name" value="Leu-rich_rpt_typical-subtyp"/>
</dbReference>
<dbReference type="InterPro" id="IPR008271">
    <property type="entry name" value="Ser/Thr_kinase_AS"/>
</dbReference>
<dbReference type="Pfam" id="PF00069">
    <property type="entry name" value="Pkinase"/>
    <property type="match status" value="1"/>
</dbReference>
<evidence type="ECO:0000256" key="22">
    <source>
        <dbReference type="SAM" id="MobiDB-lite"/>
    </source>
</evidence>
<dbReference type="GO" id="GO:0005886">
    <property type="term" value="C:plasma membrane"/>
    <property type="evidence" value="ECO:0007669"/>
    <property type="project" value="UniProtKB-SubCell"/>
</dbReference>
<dbReference type="FunFam" id="1.10.510.10:FF:000417">
    <property type="entry name" value="Leucine-rich repeat receptor-like protein kinase"/>
    <property type="match status" value="1"/>
</dbReference>
<keyword evidence="16" id="KW-0472">Membrane</keyword>
<evidence type="ECO:0000256" key="21">
    <source>
        <dbReference type="PROSITE-ProRule" id="PRU10141"/>
    </source>
</evidence>
<gene>
    <name evidence="26" type="primary">LOC100821509</name>
    <name evidence="25" type="ORF">BRADI_3g17567v3</name>
</gene>
<dbReference type="PROSITE" id="PS00108">
    <property type="entry name" value="PROTEIN_KINASE_ST"/>
    <property type="match status" value="1"/>
</dbReference>
<organism evidence="25">
    <name type="scientific">Brachypodium distachyon</name>
    <name type="common">Purple false brome</name>
    <name type="synonym">Trachynia distachya</name>
    <dbReference type="NCBI Taxonomy" id="15368"/>
    <lineage>
        <taxon>Eukaryota</taxon>
        <taxon>Viridiplantae</taxon>
        <taxon>Streptophyta</taxon>
        <taxon>Embryophyta</taxon>
        <taxon>Tracheophyta</taxon>
        <taxon>Spermatophyta</taxon>
        <taxon>Magnoliopsida</taxon>
        <taxon>Liliopsida</taxon>
        <taxon>Poales</taxon>
        <taxon>Poaceae</taxon>
        <taxon>BOP clade</taxon>
        <taxon>Pooideae</taxon>
        <taxon>Stipodae</taxon>
        <taxon>Brachypodieae</taxon>
        <taxon>Brachypodium</taxon>
    </lineage>
</organism>
<dbReference type="GO" id="GO:0004674">
    <property type="term" value="F:protein serine/threonine kinase activity"/>
    <property type="evidence" value="ECO:0007669"/>
    <property type="project" value="UniProtKB-KW"/>
</dbReference>
<keyword evidence="9" id="KW-0812">Transmembrane</keyword>
<dbReference type="PROSITE" id="PS50011">
    <property type="entry name" value="PROTEIN_KINASE_DOM"/>
    <property type="match status" value="1"/>
</dbReference>
<dbReference type="PROSITE" id="PS00107">
    <property type="entry name" value="PROTEIN_KINASE_ATP"/>
    <property type="match status" value="1"/>
</dbReference>
<evidence type="ECO:0000256" key="8">
    <source>
        <dbReference type="ARBA" id="ARBA00022679"/>
    </source>
</evidence>
<dbReference type="RefSeq" id="XP_010236470.1">
    <property type="nucleotide sequence ID" value="XM_010238168.3"/>
</dbReference>
<keyword evidence="18" id="KW-0325">Glycoprotein</keyword>
<dbReference type="FunFam" id="3.80.10.10:FF:000618">
    <property type="entry name" value="Leucine-rich repeat receptor-like serine/threonine-protein kinase BAM3"/>
    <property type="match status" value="1"/>
</dbReference>
<keyword evidence="13" id="KW-0418">Kinase</keyword>
<evidence type="ECO:0000256" key="14">
    <source>
        <dbReference type="ARBA" id="ARBA00022840"/>
    </source>
</evidence>
<sequence length="1020" mass="107468">MAATTQLPFPFLLLLPLLTITAASSAPLPLLALLALKSSLHDPAGALTPWTYASAASTSPIARSPPWCSWPGVSCSTADAAIVGIDLSRRNLSGSFSPTAAALLSPTLTSLNLSGNAFSGEFPPALLLLRRLVTLDVSHNFFNGTFPDGIARLGDSLAVVDAYSNCFVGPIPRGLGQLRQLERLNLGGSFFNGSIPPEFGKLRSLRFLHLAGNSLSGRLPPELGELALLERLELGYNSGYDGGIPPEFGGLKQLQYLDIAQGNLSGALPPELGGLGRLEALFLFKNRLAGAIPPALSRLQALRVLDLSDNRLTGPIPAGLGDLTNLTTLNLMSNSLSGSIPATIGELANLEVLQLWNNSLTGALPASLGSASRRLVRLDASTNSLSGPIPAELCAGGRLVRLILFANRLESSIPSSLASCASLWRVRLESNRLSGSIPAGFGKLKNLTYMDLSSNNLSHGGGIPPDLLACRSLEFLNVSSNPELGGEIPEHAWRAPRLQVFSASGCGLHGEIPAFSGGCANLYGIELGWNSLSGAIPGDVGGCRRLVSLRLQHNRLEGEIPASLESLPSVTDVDLSYNLLVGDVPPGFANSTTLETFDVSFNNLSSKAAPPVVGPGEIATTTRRTAAMWVSAVAVALAGLAVLALTARWLRCLEEEEDGGGSSGASGGGGGDKQGVGPWRMTAFQKLGFTAEDVARCVEVGGVVVGAGSSGTVYRAKMPNGDVIAVKKLWQSHKDSASPESHEAPTKKKRVVAEVEMLGQLRHRNIVRLLGWCTNAEGTSTMLLYEYMPNGSLHDLLHPENGRKKTSKEAAAEWWETRHRIAVGVAQGLSYLHHDCVPAVAHRDVKPSNILLDADLEARVADFGAAKALLHGDGAAMAMSTVAGSYGYMAPEYARTLRVDGEKSDVYSFGVVLLEIVTGRRAVEPDEFGEGCGIVDWARRKVAAAGTGGVWSEVMMEQGSGGGEGEREEMAAVLRVALLCTSRCPRERPSMRDVLAMLQQARPARNSAAAKAKAAEQVPA</sequence>
<evidence type="ECO:0000256" key="5">
    <source>
        <dbReference type="ARBA" id="ARBA00022527"/>
    </source>
</evidence>
<dbReference type="FunFam" id="3.80.10.10:FF:000383">
    <property type="entry name" value="Leucine-rich repeat receptor protein kinase EMS1"/>
    <property type="match status" value="1"/>
</dbReference>
<dbReference type="Pfam" id="PF08263">
    <property type="entry name" value="LRRNT_2"/>
    <property type="match status" value="1"/>
</dbReference>
<dbReference type="SMART" id="SM00220">
    <property type="entry name" value="S_TKc"/>
    <property type="match status" value="1"/>
</dbReference>
<keyword evidence="10 23" id="KW-0732">Signal</keyword>
<evidence type="ECO:0000256" key="1">
    <source>
        <dbReference type="ARBA" id="ARBA00004162"/>
    </source>
</evidence>
<dbReference type="InterPro" id="IPR032675">
    <property type="entry name" value="LRR_dom_sf"/>
</dbReference>
<evidence type="ECO:0000256" key="16">
    <source>
        <dbReference type="ARBA" id="ARBA00023136"/>
    </source>
</evidence>
<evidence type="ECO:0000256" key="7">
    <source>
        <dbReference type="ARBA" id="ARBA00022614"/>
    </source>
</evidence>
<evidence type="ECO:0000256" key="2">
    <source>
        <dbReference type="ARBA" id="ARBA00008684"/>
    </source>
</evidence>
<dbReference type="HOGENOM" id="CLU_000288_22_1_1"/>
<evidence type="ECO:0000313" key="27">
    <source>
        <dbReference type="Proteomes" id="UP000008810"/>
    </source>
</evidence>
<accession>I1I1T1</accession>
<evidence type="ECO:0000256" key="11">
    <source>
        <dbReference type="ARBA" id="ARBA00022737"/>
    </source>
</evidence>
<dbReference type="GeneID" id="100821509"/>
<dbReference type="InterPro" id="IPR013210">
    <property type="entry name" value="LRR_N_plant-typ"/>
</dbReference>
<dbReference type="STRING" id="15368.I1I1T1"/>
<evidence type="ECO:0000256" key="9">
    <source>
        <dbReference type="ARBA" id="ARBA00022692"/>
    </source>
</evidence>
<evidence type="ECO:0000259" key="24">
    <source>
        <dbReference type="PROSITE" id="PS50011"/>
    </source>
</evidence>
<dbReference type="Pfam" id="PF00560">
    <property type="entry name" value="LRR_1"/>
    <property type="match status" value="7"/>
</dbReference>
<protein>
    <recommendedName>
        <fullName evidence="3">non-specific serine/threonine protein kinase</fullName>
        <ecNumber evidence="3">2.7.11.1</ecNumber>
    </recommendedName>
</protein>
<feature type="signal peptide" evidence="23">
    <location>
        <begin position="1"/>
        <end position="25"/>
    </location>
</feature>
<evidence type="ECO:0000313" key="26">
    <source>
        <dbReference type="EnsemblPlants" id="KQJ95505"/>
    </source>
</evidence>
<evidence type="ECO:0000256" key="13">
    <source>
        <dbReference type="ARBA" id="ARBA00022777"/>
    </source>
</evidence>
<evidence type="ECO:0000256" key="3">
    <source>
        <dbReference type="ARBA" id="ARBA00012513"/>
    </source>
</evidence>
<dbReference type="AlphaFoldDB" id="I1I1T1"/>
<dbReference type="SUPFAM" id="SSF56112">
    <property type="entry name" value="Protein kinase-like (PK-like)"/>
    <property type="match status" value="1"/>
</dbReference>
<feature type="binding site" evidence="21">
    <location>
        <position position="728"/>
    </location>
    <ligand>
        <name>ATP</name>
        <dbReference type="ChEBI" id="CHEBI:30616"/>
    </ligand>
</feature>
<keyword evidence="11" id="KW-0677">Repeat</keyword>
<evidence type="ECO:0000256" key="4">
    <source>
        <dbReference type="ARBA" id="ARBA00022475"/>
    </source>
</evidence>
<keyword evidence="12 21" id="KW-0547">Nucleotide-binding</keyword>
<dbReference type="SMART" id="SM00369">
    <property type="entry name" value="LRR_TYP"/>
    <property type="match status" value="6"/>
</dbReference>
<keyword evidence="4" id="KW-1003">Cell membrane</keyword>
<keyword evidence="15" id="KW-1133">Transmembrane helix</keyword>
<dbReference type="EC" id="2.7.11.1" evidence="3"/>
<dbReference type="PANTHER" id="PTHR48056:SF25">
    <property type="entry name" value="PROTEIN KINASE DOMAIN-CONTAINING PROTEIN"/>
    <property type="match status" value="1"/>
</dbReference>
<dbReference type="eggNOG" id="ENOG502QSRW">
    <property type="taxonomic scope" value="Eukaryota"/>
</dbReference>
<feature type="region of interest" description="Disordered" evidence="22">
    <location>
        <begin position="656"/>
        <end position="675"/>
    </location>
</feature>
<keyword evidence="27" id="KW-1185">Reference proteome</keyword>
<dbReference type="OMA" id="FHANYNR"/>
<comment type="catalytic activity">
    <reaction evidence="20">
        <text>L-seryl-[protein] + ATP = O-phospho-L-seryl-[protein] + ADP + H(+)</text>
        <dbReference type="Rhea" id="RHEA:17989"/>
        <dbReference type="Rhea" id="RHEA-COMP:9863"/>
        <dbReference type="Rhea" id="RHEA-COMP:11604"/>
        <dbReference type="ChEBI" id="CHEBI:15378"/>
        <dbReference type="ChEBI" id="CHEBI:29999"/>
        <dbReference type="ChEBI" id="CHEBI:30616"/>
        <dbReference type="ChEBI" id="CHEBI:83421"/>
        <dbReference type="ChEBI" id="CHEBI:456216"/>
        <dbReference type="EC" id="2.7.11.1"/>
    </reaction>
</comment>
<dbReference type="EnsemblPlants" id="KQJ95505">
    <property type="protein sequence ID" value="KQJ95505"/>
    <property type="gene ID" value="BRADI_3g17567v3"/>
</dbReference>
<feature type="domain" description="Protein kinase" evidence="24">
    <location>
        <begin position="699"/>
        <end position="1005"/>
    </location>
</feature>
<dbReference type="InterPro" id="IPR000719">
    <property type="entry name" value="Prot_kinase_dom"/>
</dbReference>
<dbReference type="Gene3D" id="3.80.10.10">
    <property type="entry name" value="Ribonuclease Inhibitor"/>
    <property type="match status" value="4"/>
</dbReference>
<reference evidence="26" key="3">
    <citation type="submission" date="2018-08" db="UniProtKB">
        <authorList>
            <consortium name="EnsemblPlants"/>
        </authorList>
    </citation>
    <scope>IDENTIFICATION</scope>
    <source>
        <strain evidence="26">cv. Bd21</strain>
    </source>
</reference>
<keyword evidence="6" id="KW-0597">Phosphoprotein</keyword>
<keyword evidence="17" id="KW-0675">Receptor</keyword>
<dbReference type="SUPFAM" id="SSF52058">
    <property type="entry name" value="L domain-like"/>
    <property type="match status" value="1"/>
</dbReference>
<evidence type="ECO:0000256" key="23">
    <source>
        <dbReference type="SAM" id="SignalP"/>
    </source>
</evidence>
<comment type="similarity">
    <text evidence="2">Belongs to the protein kinase superfamily. Ser/Thr protein kinase family.</text>
</comment>
<feature type="compositionally biased region" description="Gly residues" evidence="22">
    <location>
        <begin position="660"/>
        <end position="674"/>
    </location>
</feature>
<evidence type="ECO:0000313" key="25">
    <source>
        <dbReference type="EMBL" id="KQJ95505.1"/>
    </source>
</evidence>
<dbReference type="InterPro" id="IPR050647">
    <property type="entry name" value="Plant_LRR-RLKs"/>
</dbReference>
<dbReference type="KEGG" id="bdi:100821509"/>
<keyword evidence="8" id="KW-0808">Transferase</keyword>
<reference evidence="25 26" key="1">
    <citation type="journal article" date="2010" name="Nature">
        <title>Genome sequencing and analysis of the model grass Brachypodium distachyon.</title>
        <authorList>
            <consortium name="International Brachypodium Initiative"/>
        </authorList>
    </citation>
    <scope>NUCLEOTIDE SEQUENCE [LARGE SCALE GENOMIC DNA]</scope>
    <source>
        <strain evidence="25">Bd21</strain>
        <strain evidence="26">cv. Bd21</strain>
    </source>
</reference>
<feature type="chain" id="PRO_5014095027" description="non-specific serine/threonine protein kinase" evidence="23">
    <location>
        <begin position="26"/>
        <end position="1020"/>
    </location>
</feature>
<evidence type="ECO:0000256" key="18">
    <source>
        <dbReference type="ARBA" id="ARBA00023180"/>
    </source>
</evidence>
<dbReference type="PRINTS" id="PR00019">
    <property type="entry name" value="LEURICHRPT"/>
</dbReference>
<dbReference type="Gene3D" id="1.10.510.10">
    <property type="entry name" value="Transferase(Phosphotransferase) domain 1"/>
    <property type="match status" value="1"/>
</dbReference>
<keyword evidence="5" id="KW-0723">Serine/threonine-protein kinase</keyword>
<dbReference type="FunFam" id="3.80.10.10:FF:000896">
    <property type="entry name" value="Leucine-rich repeat receptor-like protein kinase"/>
    <property type="match status" value="1"/>
</dbReference>
<dbReference type="Gene3D" id="3.30.200.20">
    <property type="entry name" value="Phosphorylase Kinase, domain 1"/>
    <property type="match status" value="1"/>
</dbReference>
<dbReference type="FunFam" id="3.80.10.10:FF:000095">
    <property type="entry name" value="LRR receptor-like serine/threonine-protein kinase GSO1"/>
    <property type="match status" value="1"/>
</dbReference>
<evidence type="ECO:0000256" key="12">
    <source>
        <dbReference type="ARBA" id="ARBA00022741"/>
    </source>
</evidence>
<dbReference type="Pfam" id="PF13855">
    <property type="entry name" value="LRR_8"/>
    <property type="match status" value="1"/>
</dbReference>
<dbReference type="EMBL" id="CM000882">
    <property type="protein sequence ID" value="KQJ95505.1"/>
    <property type="molecule type" value="Genomic_DNA"/>
</dbReference>
<comment type="catalytic activity">
    <reaction evidence="19">
        <text>L-threonyl-[protein] + ATP = O-phospho-L-threonyl-[protein] + ADP + H(+)</text>
        <dbReference type="Rhea" id="RHEA:46608"/>
        <dbReference type="Rhea" id="RHEA-COMP:11060"/>
        <dbReference type="Rhea" id="RHEA-COMP:11605"/>
        <dbReference type="ChEBI" id="CHEBI:15378"/>
        <dbReference type="ChEBI" id="CHEBI:30013"/>
        <dbReference type="ChEBI" id="CHEBI:30616"/>
        <dbReference type="ChEBI" id="CHEBI:61977"/>
        <dbReference type="ChEBI" id="CHEBI:456216"/>
        <dbReference type="EC" id="2.7.11.1"/>
    </reaction>
</comment>
<dbReference type="Proteomes" id="UP000008810">
    <property type="component" value="Chromosome 3"/>
</dbReference>